<dbReference type="Proteomes" id="UP001212841">
    <property type="component" value="Unassembled WGS sequence"/>
</dbReference>
<accession>A0AAD5WZL7</accession>
<name>A0AAD5WZL7_9FUNG</name>
<reference evidence="2" key="1">
    <citation type="submission" date="2020-05" db="EMBL/GenBank/DDBJ databases">
        <title>Phylogenomic resolution of chytrid fungi.</title>
        <authorList>
            <person name="Stajich J.E."/>
            <person name="Amses K."/>
            <person name="Simmons R."/>
            <person name="Seto K."/>
            <person name="Myers J."/>
            <person name="Bonds A."/>
            <person name="Quandt C.A."/>
            <person name="Barry K."/>
            <person name="Liu P."/>
            <person name="Grigoriev I."/>
            <person name="Longcore J.E."/>
            <person name="James T.Y."/>
        </authorList>
    </citation>
    <scope>NUCLEOTIDE SEQUENCE</scope>
    <source>
        <strain evidence="2">JEL0318</strain>
    </source>
</reference>
<keyword evidence="3" id="KW-1185">Reference proteome</keyword>
<evidence type="ECO:0000256" key="1">
    <source>
        <dbReference type="SAM" id="MobiDB-lite"/>
    </source>
</evidence>
<comment type="caution">
    <text evidence="2">The sequence shown here is derived from an EMBL/GenBank/DDBJ whole genome shotgun (WGS) entry which is preliminary data.</text>
</comment>
<feature type="region of interest" description="Disordered" evidence="1">
    <location>
        <begin position="1"/>
        <end position="63"/>
    </location>
</feature>
<dbReference type="AlphaFoldDB" id="A0AAD5WZL7"/>
<proteinExistence type="predicted"/>
<sequence>MDKLDNFQHAMDEHARSLQAHAGDLHSLQHPHHHQHHQAYPPPTSQGPGIPPGMHGSGRERDR</sequence>
<evidence type="ECO:0000313" key="3">
    <source>
        <dbReference type="Proteomes" id="UP001212841"/>
    </source>
</evidence>
<protein>
    <submittedName>
        <fullName evidence="2">Uncharacterized protein</fullName>
    </submittedName>
</protein>
<dbReference type="EMBL" id="JADGJD010001033">
    <property type="protein sequence ID" value="KAJ3047063.1"/>
    <property type="molecule type" value="Genomic_DNA"/>
</dbReference>
<feature type="compositionally biased region" description="Basic and acidic residues" evidence="1">
    <location>
        <begin position="1"/>
        <end position="16"/>
    </location>
</feature>
<feature type="compositionally biased region" description="Pro residues" evidence="1">
    <location>
        <begin position="40"/>
        <end position="51"/>
    </location>
</feature>
<gene>
    <name evidence="2" type="ORF">HK097_000262</name>
</gene>
<evidence type="ECO:0000313" key="2">
    <source>
        <dbReference type="EMBL" id="KAJ3047063.1"/>
    </source>
</evidence>
<organism evidence="2 3">
    <name type="scientific">Rhizophlyctis rosea</name>
    <dbReference type="NCBI Taxonomy" id="64517"/>
    <lineage>
        <taxon>Eukaryota</taxon>
        <taxon>Fungi</taxon>
        <taxon>Fungi incertae sedis</taxon>
        <taxon>Chytridiomycota</taxon>
        <taxon>Chytridiomycota incertae sedis</taxon>
        <taxon>Chytridiomycetes</taxon>
        <taxon>Rhizophlyctidales</taxon>
        <taxon>Rhizophlyctidaceae</taxon>
        <taxon>Rhizophlyctis</taxon>
    </lineage>
</organism>